<sequence length="171" mass="19812">MPDNNDIVLRPRFKFNVTQDNTSILEVFEGTKNSQNEFIVSRIDDHIFIKIPKAKQHLWSPQLHLEVNENENKGSIIYGLFGPSPTVWTLFMFLHFIVAGLFIGFAIWAYVNWSLGDHYAIQLSATLFTIIIWFVLYFGGRLGKKTGMSQMHELHHFMRDTLRSNGIHAED</sequence>
<protein>
    <submittedName>
        <fullName evidence="2">GTP-binding protein</fullName>
    </submittedName>
</protein>
<dbReference type="Proteomes" id="UP001597548">
    <property type="component" value="Unassembled WGS sequence"/>
</dbReference>
<name>A0ABW5ZYV2_9FLAO</name>
<feature type="transmembrane region" description="Helical" evidence="1">
    <location>
        <begin position="119"/>
        <end position="139"/>
    </location>
</feature>
<organism evidence="2 3">
    <name type="scientific">Psychroserpens luteus</name>
    <dbReference type="NCBI Taxonomy" id="1434066"/>
    <lineage>
        <taxon>Bacteria</taxon>
        <taxon>Pseudomonadati</taxon>
        <taxon>Bacteroidota</taxon>
        <taxon>Flavobacteriia</taxon>
        <taxon>Flavobacteriales</taxon>
        <taxon>Flavobacteriaceae</taxon>
        <taxon>Psychroserpens</taxon>
    </lineage>
</organism>
<evidence type="ECO:0000313" key="2">
    <source>
        <dbReference type="EMBL" id="MFD2917178.1"/>
    </source>
</evidence>
<evidence type="ECO:0000256" key="1">
    <source>
        <dbReference type="SAM" id="Phobius"/>
    </source>
</evidence>
<evidence type="ECO:0000313" key="3">
    <source>
        <dbReference type="Proteomes" id="UP001597548"/>
    </source>
</evidence>
<feature type="transmembrane region" description="Helical" evidence="1">
    <location>
        <begin position="87"/>
        <end position="113"/>
    </location>
</feature>
<keyword evidence="1" id="KW-1133">Transmembrane helix</keyword>
<keyword evidence="3" id="KW-1185">Reference proteome</keyword>
<comment type="caution">
    <text evidence="2">The sequence shown here is derived from an EMBL/GenBank/DDBJ whole genome shotgun (WGS) entry which is preliminary data.</text>
</comment>
<reference evidence="3" key="1">
    <citation type="journal article" date="2019" name="Int. J. Syst. Evol. Microbiol.">
        <title>The Global Catalogue of Microorganisms (GCM) 10K type strain sequencing project: providing services to taxonomists for standard genome sequencing and annotation.</title>
        <authorList>
            <consortium name="The Broad Institute Genomics Platform"/>
            <consortium name="The Broad Institute Genome Sequencing Center for Infectious Disease"/>
            <person name="Wu L."/>
            <person name="Ma J."/>
        </authorList>
    </citation>
    <scope>NUCLEOTIDE SEQUENCE [LARGE SCALE GENOMIC DNA]</scope>
    <source>
        <strain evidence="3">KCTC 32514</strain>
    </source>
</reference>
<proteinExistence type="predicted"/>
<gene>
    <name evidence="2" type="ORF">ACFS29_16110</name>
</gene>
<dbReference type="EMBL" id="JBHUOS010000014">
    <property type="protein sequence ID" value="MFD2917178.1"/>
    <property type="molecule type" value="Genomic_DNA"/>
</dbReference>
<keyword evidence="1" id="KW-0812">Transmembrane</keyword>
<keyword evidence="1" id="KW-0472">Membrane</keyword>
<dbReference type="RefSeq" id="WP_194509117.1">
    <property type="nucleotide sequence ID" value="NZ_JADILU010000006.1"/>
</dbReference>
<accession>A0ABW5ZYV2</accession>